<evidence type="ECO:0000313" key="3">
    <source>
        <dbReference type="Proteomes" id="UP000186808"/>
    </source>
</evidence>
<keyword evidence="3" id="KW-1185">Reference proteome</keyword>
<evidence type="ECO:0000313" key="2">
    <source>
        <dbReference type="EMBL" id="STO23399.1"/>
    </source>
</evidence>
<evidence type="ECO:0000313" key="1">
    <source>
        <dbReference type="EMBL" id="SIR32896.1"/>
    </source>
</evidence>
<dbReference type="STRING" id="464.Lgor_0959"/>
<dbReference type="Proteomes" id="UP000254374">
    <property type="component" value="Unassembled WGS sequence"/>
</dbReference>
<sequence>MSRINLFEFEDFNFIPVLLRNATTDCLSSYHRLWRVYNIIYPDIVALLEKNDLTQIVDLCSGGTGTIAPLVTYIERYNLSKPVTITLTDLYPNASAFQLISKQHSNVHYIDQSIDATNVPDNLIGMRTIFTAFHHMSREKAKAILKNTIDCNMPIGIFEMTERSCLGLLQMIIGGPIVCIALLPFSRPRSLKKFLISPLAIFMTWWDGIASCLRTYSVDELNAMVKEVDPSGVYEWKIGKKFSLQALSYVTYLLGSKKLNHRILIQGNLGCDDEFL</sequence>
<dbReference type="OrthoDB" id="117053at2"/>
<evidence type="ECO:0008006" key="5">
    <source>
        <dbReference type="Google" id="ProtNLM"/>
    </source>
</evidence>
<dbReference type="EMBL" id="UGGV01000001">
    <property type="protein sequence ID" value="STO23399.1"/>
    <property type="molecule type" value="Genomic_DNA"/>
</dbReference>
<dbReference type="RefSeq" id="WP_058467465.1">
    <property type="nucleotide sequence ID" value="NZ_CAAAIX010000010.1"/>
</dbReference>
<accession>A0A377GF20</accession>
<evidence type="ECO:0000313" key="4">
    <source>
        <dbReference type="Proteomes" id="UP000254374"/>
    </source>
</evidence>
<reference evidence="2 4" key="2">
    <citation type="submission" date="2018-06" db="EMBL/GenBank/DDBJ databases">
        <authorList>
            <consortium name="Pathogen Informatics"/>
            <person name="Doyle S."/>
        </authorList>
    </citation>
    <scope>NUCLEOTIDE SEQUENCE [LARGE SCALE GENOMIC DNA]</scope>
    <source>
        <strain evidence="2 4">NCTC11401</strain>
    </source>
</reference>
<dbReference type="EMBL" id="FTNL01000010">
    <property type="protein sequence ID" value="SIR32896.1"/>
    <property type="molecule type" value="Genomic_DNA"/>
</dbReference>
<gene>
    <name evidence="2" type="ORF">NCTC11401_00190</name>
    <name evidence="1" type="ORF">SAMN05421777_11070</name>
</gene>
<name>A0A377GF20_9GAMM</name>
<reference evidence="1 3" key="1">
    <citation type="submission" date="2017-01" db="EMBL/GenBank/DDBJ databases">
        <authorList>
            <person name="Varghese N."/>
            <person name="Submissions S."/>
        </authorList>
    </citation>
    <scope>NUCLEOTIDE SEQUENCE [LARGE SCALE GENOMIC DNA]</scope>
    <source>
        <strain evidence="1 3">ATCC 33342</strain>
    </source>
</reference>
<dbReference type="AlphaFoldDB" id="A0A377GF20"/>
<protein>
    <recommendedName>
        <fullName evidence="5">Methyltransferase domain</fullName>
    </recommendedName>
</protein>
<dbReference type="Proteomes" id="UP000186808">
    <property type="component" value="Unassembled WGS sequence"/>
</dbReference>
<proteinExistence type="predicted"/>
<organism evidence="2 4">
    <name type="scientific">Fluoribacter gormanii</name>
    <dbReference type="NCBI Taxonomy" id="464"/>
    <lineage>
        <taxon>Bacteria</taxon>
        <taxon>Pseudomonadati</taxon>
        <taxon>Pseudomonadota</taxon>
        <taxon>Gammaproteobacteria</taxon>
        <taxon>Legionellales</taxon>
        <taxon>Legionellaceae</taxon>
        <taxon>Fluoribacter</taxon>
    </lineage>
</organism>